<keyword evidence="3" id="KW-0949">S-adenosyl-L-methionine</keyword>
<evidence type="ECO:0000256" key="4">
    <source>
        <dbReference type="ARBA" id="ARBA00038314"/>
    </source>
</evidence>
<dbReference type="InterPro" id="IPR029063">
    <property type="entry name" value="SAM-dependent_MTases_sf"/>
</dbReference>
<name>S8FWD6_FOMSC</name>
<evidence type="ECO:0000313" key="6">
    <source>
        <dbReference type="Proteomes" id="UP000015241"/>
    </source>
</evidence>
<reference evidence="5 6" key="1">
    <citation type="journal article" date="2012" name="Science">
        <title>The Paleozoic origin of enzymatic lignin decomposition reconstructed from 31 fungal genomes.</title>
        <authorList>
            <person name="Floudas D."/>
            <person name="Binder M."/>
            <person name="Riley R."/>
            <person name="Barry K."/>
            <person name="Blanchette R.A."/>
            <person name="Henrissat B."/>
            <person name="Martinez A.T."/>
            <person name="Otillar R."/>
            <person name="Spatafora J.W."/>
            <person name="Yadav J.S."/>
            <person name="Aerts A."/>
            <person name="Benoit I."/>
            <person name="Boyd A."/>
            <person name="Carlson A."/>
            <person name="Copeland A."/>
            <person name="Coutinho P.M."/>
            <person name="de Vries R.P."/>
            <person name="Ferreira P."/>
            <person name="Findley K."/>
            <person name="Foster B."/>
            <person name="Gaskell J."/>
            <person name="Glotzer D."/>
            <person name="Gorecki P."/>
            <person name="Heitman J."/>
            <person name="Hesse C."/>
            <person name="Hori C."/>
            <person name="Igarashi K."/>
            <person name="Jurgens J.A."/>
            <person name="Kallen N."/>
            <person name="Kersten P."/>
            <person name="Kohler A."/>
            <person name="Kuees U."/>
            <person name="Kumar T.K.A."/>
            <person name="Kuo A."/>
            <person name="LaButti K."/>
            <person name="Larrondo L.F."/>
            <person name="Lindquist E."/>
            <person name="Ling A."/>
            <person name="Lombard V."/>
            <person name="Lucas S."/>
            <person name="Lundell T."/>
            <person name="Martin R."/>
            <person name="McLaughlin D.J."/>
            <person name="Morgenstern I."/>
            <person name="Morin E."/>
            <person name="Murat C."/>
            <person name="Nagy L.G."/>
            <person name="Nolan M."/>
            <person name="Ohm R.A."/>
            <person name="Patyshakuliyeva A."/>
            <person name="Rokas A."/>
            <person name="Ruiz-Duenas F.J."/>
            <person name="Sabat G."/>
            <person name="Salamov A."/>
            <person name="Samejima M."/>
            <person name="Schmutz J."/>
            <person name="Slot J.C."/>
            <person name="St John F."/>
            <person name="Stenlid J."/>
            <person name="Sun H."/>
            <person name="Sun S."/>
            <person name="Syed K."/>
            <person name="Tsang A."/>
            <person name="Wiebenga A."/>
            <person name="Young D."/>
            <person name="Pisabarro A."/>
            <person name="Eastwood D.C."/>
            <person name="Martin F."/>
            <person name="Cullen D."/>
            <person name="Grigoriev I.V."/>
            <person name="Hibbett D.S."/>
        </authorList>
    </citation>
    <scope>NUCLEOTIDE SEQUENCE</scope>
    <source>
        <strain evidence="6">FP-58527</strain>
    </source>
</reference>
<proteinExistence type="inferred from homology"/>
<evidence type="ECO:0000256" key="1">
    <source>
        <dbReference type="ARBA" id="ARBA00005179"/>
    </source>
</evidence>
<organism evidence="5 6">
    <name type="scientific">Fomitopsis schrenkii</name>
    <name type="common">Brown rot fungus</name>
    <dbReference type="NCBI Taxonomy" id="2126942"/>
    <lineage>
        <taxon>Eukaryota</taxon>
        <taxon>Fungi</taxon>
        <taxon>Dikarya</taxon>
        <taxon>Basidiomycota</taxon>
        <taxon>Agaricomycotina</taxon>
        <taxon>Agaricomycetes</taxon>
        <taxon>Polyporales</taxon>
        <taxon>Fomitopsis</taxon>
    </lineage>
</organism>
<keyword evidence="6" id="KW-1185">Reference proteome</keyword>
<dbReference type="STRING" id="743788.S8FWD6"/>
<dbReference type="GO" id="GO:0016740">
    <property type="term" value="F:transferase activity"/>
    <property type="evidence" value="ECO:0007669"/>
    <property type="project" value="UniProtKB-KW"/>
</dbReference>
<dbReference type="InParanoid" id="S8FWD6"/>
<gene>
    <name evidence="5" type="ORF">FOMPIDRAFT_127976</name>
</gene>
<dbReference type="Proteomes" id="UP000015241">
    <property type="component" value="Unassembled WGS sequence"/>
</dbReference>
<dbReference type="PANTHER" id="PTHR35897:SF1">
    <property type="entry name" value="METHYLTRANSFERASE AUSD"/>
    <property type="match status" value="1"/>
</dbReference>
<accession>S8FWD6</accession>
<evidence type="ECO:0000313" key="5">
    <source>
        <dbReference type="EMBL" id="EPT05431.1"/>
    </source>
</evidence>
<dbReference type="PANTHER" id="PTHR35897">
    <property type="entry name" value="METHYLTRANSFERASE AUSD"/>
    <property type="match status" value="1"/>
</dbReference>
<sequence>MTEDFDKQVFKHPLNPESYRLAEDEIAFHKAQTGIQDDEELKSHIIAVQRDAYEVFPYPCIRWFTFARLQISRVPAYTQLLELGRARPDAIFLEVGCCFGSDMRKAVADGFPVQNCIASDLRPEYWQLGHRLFNSTPATFPVPFLPGDLFDPAFLAPSSLAHTTPTSPPPALASLTSLTPLTGHVSAIYAAELFHLFSADKQLALAQQLAALLSPAPGSFIFGWQVGSATGGLFELDRSASGVDPLRLWYHSPESWRAMWTDVFGGSGGAVEVYAELQPLPSAPDVNLNETGKLVWTVTRMS</sequence>
<keyword evidence="2" id="KW-0808">Transferase</keyword>
<evidence type="ECO:0008006" key="7">
    <source>
        <dbReference type="Google" id="ProtNLM"/>
    </source>
</evidence>
<dbReference type="eggNOG" id="ENOG502S0S9">
    <property type="taxonomic scope" value="Eukaryota"/>
</dbReference>
<dbReference type="EMBL" id="KE504123">
    <property type="protein sequence ID" value="EPT05431.1"/>
    <property type="molecule type" value="Genomic_DNA"/>
</dbReference>
<comment type="pathway">
    <text evidence="1">Secondary metabolite biosynthesis.</text>
</comment>
<dbReference type="Gene3D" id="3.40.50.150">
    <property type="entry name" value="Vaccinia Virus protein VP39"/>
    <property type="match status" value="1"/>
</dbReference>
<dbReference type="HOGENOM" id="CLU_051542_1_1_1"/>
<evidence type="ECO:0000256" key="3">
    <source>
        <dbReference type="ARBA" id="ARBA00022691"/>
    </source>
</evidence>
<dbReference type="SUPFAM" id="SSF53335">
    <property type="entry name" value="S-adenosyl-L-methionine-dependent methyltransferases"/>
    <property type="match status" value="1"/>
</dbReference>
<comment type="similarity">
    <text evidence="4">Belongs to the class I-like SAM-binding methyltransferase superfamily.</text>
</comment>
<dbReference type="OrthoDB" id="2094832at2759"/>
<dbReference type="InterPro" id="IPR051654">
    <property type="entry name" value="Meroterpenoid_MTases"/>
</dbReference>
<protein>
    <recommendedName>
        <fullName evidence="7">Methyltransferase domain-containing protein</fullName>
    </recommendedName>
</protein>
<dbReference type="AlphaFoldDB" id="S8FWD6"/>
<evidence type="ECO:0000256" key="2">
    <source>
        <dbReference type="ARBA" id="ARBA00022679"/>
    </source>
</evidence>